<dbReference type="AlphaFoldDB" id="A0AAD4NIB7"/>
<organism evidence="8 9">
    <name type="scientific">Ditylenchus destructor</name>
    <dbReference type="NCBI Taxonomy" id="166010"/>
    <lineage>
        <taxon>Eukaryota</taxon>
        <taxon>Metazoa</taxon>
        <taxon>Ecdysozoa</taxon>
        <taxon>Nematoda</taxon>
        <taxon>Chromadorea</taxon>
        <taxon>Rhabditida</taxon>
        <taxon>Tylenchina</taxon>
        <taxon>Tylenchomorpha</taxon>
        <taxon>Sphaerularioidea</taxon>
        <taxon>Anguinidae</taxon>
        <taxon>Anguininae</taxon>
        <taxon>Ditylenchus</taxon>
    </lineage>
</organism>
<evidence type="ECO:0000313" key="8">
    <source>
        <dbReference type="EMBL" id="KAI1726157.1"/>
    </source>
</evidence>
<gene>
    <name evidence="8" type="ORF">DdX_02854</name>
</gene>
<comment type="similarity">
    <text evidence="2 6">Belongs to the acetyltransferase family. GNA1 subfamily.</text>
</comment>
<dbReference type="InterPro" id="IPR016181">
    <property type="entry name" value="Acyl_CoA_acyltransferase"/>
</dbReference>
<evidence type="ECO:0000256" key="5">
    <source>
        <dbReference type="ARBA" id="ARBA00048964"/>
    </source>
</evidence>
<reference evidence="8" key="1">
    <citation type="submission" date="2022-01" db="EMBL/GenBank/DDBJ databases">
        <title>Genome Sequence Resource for Two Populations of Ditylenchus destructor, the Migratory Endoparasitic Phytonematode.</title>
        <authorList>
            <person name="Zhang H."/>
            <person name="Lin R."/>
            <person name="Xie B."/>
        </authorList>
    </citation>
    <scope>NUCLEOTIDE SEQUENCE</scope>
    <source>
        <strain evidence="8">BazhouSP</strain>
    </source>
</reference>
<evidence type="ECO:0000256" key="6">
    <source>
        <dbReference type="RuleBase" id="RU365086"/>
    </source>
</evidence>
<dbReference type="EMBL" id="JAKKPZ010000002">
    <property type="protein sequence ID" value="KAI1726157.1"/>
    <property type="molecule type" value="Genomic_DNA"/>
</dbReference>
<evidence type="ECO:0000313" key="9">
    <source>
        <dbReference type="Proteomes" id="UP001201812"/>
    </source>
</evidence>
<accession>A0AAD4NIB7</accession>
<dbReference type="PANTHER" id="PTHR13355:SF11">
    <property type="entry name" value="GLUCOSAMINE 6-PHOSPHATE N-ACETYLTRANSFERASE"/>
    <property type="match status" value="1"/>
</dbReference>
<dbReference type="GO" id="GO:0006048">
    <property type="term" value="P:UDP-N-acetylglucosamine biosynthetic process"/>
    <property type="evidence" value="ECO:0007669"/>
    <property type="project" value="UniProtKB-UniRule"/>
</dbReference>
<keyword evidence="9" id="KW-1185">Reference proteome</keyword>
<evidence type="ECO:0000256" key="1">
    <source>
        <dbReference type="ARBA" id="ARBA00004832"/>
    </source>
</evidence>
<evidence type="ECO:0000256" key="4">
    <source>
        <dbReference type="ARBA" id="ARBA00023315"/>
    </source>
</evidence>
<dbReference type="InterPro" id="IPR000182">
    <property type="entry name" value="GNAT_dom"/>
</dbReference>
<dbReference type="SUPFAM" id="SSF55729">
    <property type="entry name" value="Acyl-CoA N-acyltransferases (Nat)"/>
    <property type="match status" value="1"/>
</dbReference>
<keyword evidence="3 6" id="KW-0808">Transferase</keyword>
<feature type="domain" description="N-acetyltransferase" evidence="7">
    <location>
        <begin position="58"/>
        <end position="204"/>
    </location>
</feature>
<dbReference type="CDD" id="cd04301">
    <property type="entry name" value="NAT_SF"/>
    <property type="match status" value="1"/>
</dbReference>
<sequence length="204" mass="22984">MSFGTSMAGVGFLAKFSSMFTCASERPKPNPVPVKMTVSNFSQLLEVAGCEERPPPGYTLRLLELVDYDKGFVELLAQLTAVGTISRETFEERFRSMAKTGLYYVIVIEDLGVKKIVGTATLVLEYKFIHECGRRGRIEDVVVDESARGKSFGKLLNRCLVKLAKYFGVYKLSLECKDNLIKFYEQFGLQLDVGNNFLVQRFDK</sequence>
<name>A0AAD4NIB7_9BILA</name>
<proteinExistence type="inferred from homology"/>
<dbReference type="Gene3D" id="3.40.630.30">
    <property type="match status" value="1"/>
</dbReference>
<dbReference type="EC" id="2.3.1.4" evidence="6"/>
<dbReference type="Pfam" id="PF00583">
    <property type="entry name" value="Acetyltransf_1"/>
    <property type="match status" value="1"/>
</dbReference>
<comment type="caution">
    <text evidence="8">The sequence shown here is derived from an EMBL/GenBank/DDBJ whole genome shotgun (WGS) entry which is preliminary data.</text>
</comment>
<dbReference type="GO" id="GO:0004343">
    <property type="term" value="F:glucosamine 6-phosphate N-acetyltransferase activity"/>
    <property type="evidence" value="ECO:0007669"/>
    <property type="project" value="UniProtKB-UniRule"/>
</dbReference>
<dbReference type="PANTHER" id="PTHR13355">
    <property type="entry name" value="GLUCOSAMINE 6-PHOSPHATE N-ACETYLTRANSFERASE"/>
    <property type="match status" value="1"/>
</dbReference>
<comment type="pathway">
    <text evidence="1 6">Nucleotide-sugar biosynthesis; UDP-N-acetyl-alpha-D-glucosamine biosynthesis; N-acetyl-alpha-D-glucosamine 1-phosphate from alpha-D-glucosamine 6-phosphate (route I): step 1/2.</text>
</comment>
<dbReference type="PROSITE" id="PS51186">
    <property type="entry name" value="GNAT"/>
    <property type="match status" value="1"/>
</dbReference>
<comment type="catalytic activity">
    <reaction evidence="5 6">
        <text>D-glucosamine 6-phosphate + acetyl-CoA = N-acetyl-D-glucosamine 6-phosphate + CoA + H(+)</text>
        <dbReference type="Rhea" id="RHEA:10292"/>
        <dbReference type="ChEBI" id="CHEBI:15378"/>
        <dbReference type="ChEBI" id="CHEBI:57287"/>
        <dbReference type="ChEBI" id="CHEBI:57288"/>
        <dbReference type="ChEBI" id="CHEBI:57513"/>
        <dbReference type="ChEBI" id="CHEBI:58725"/>
        <dbReference type="EC" id="2.3.1.4"/>
    </reaction>
</comment>
<evidence type="ECO:0000256" key="2">
    <source>
        <dbReference type="ARBA" id="ARBA00006048"/>
    </source>
</evidence>
<dbReference type="InterPro" id="IPR039143">
    <property type="entry name" value="GNPNAT1-like"/>
</dbReference>
<evidence type="ECO:0000256" key="3">
    <source>
        <dbReference type="ARBA" id="ARBA00022679"/>
    </source>
</evidence>
<dbReference type="FunFam" id="3.40.630.30:FF:000043">
    <property type="entry name" value="Glucosamine 6-phosphate N-acetyltransferase"/>
    <property type="match status" value="1"/>
</dbReference>
<dbReference type="Proteomes" id="UP001201812">
    <property type="component" value="Unassembled WGS sequence"/>
</dbReference>
<protein>
    <recommendedName>
        <fullName evidence="6">Glucosamine 6-phosphate N-acetyltransferase</fullName>
        <ecNumber evidence="6">2.3.1.4</ecNumber>
    </recommendedName>
</protein>
<evidence type="ECO:0000259" key="7">
    <source>
        <dbReference type="PROSITE" id="PS51186"/>
    </source>
</evidence>
<keyword evidence="4 6" id="KW-0012">Acyltransferase</keyword>